<sequence length="282" mass="29851">MASRPTEDIPRSEASAGDGPDGPEVMQEGKEDQISSNLPPAGPATPQRPHELRELSSEVPREPSWPSEGPTWRNAEAVTPTSISSDKAAAGASQQTTAQGSHLGNTAAWDAASPNSKADSPQAEEQSVTTKKCTPKNPFWIQPEVPQKKSAQGSCESNFLSGAAPLRCLSDVVDAGDRNEIDIAEEDLTTVHISSWEQRLDWRSFLSEAVAASLARQAFMNFDVEAEPPSYARPPPSARSAGSNPAGDGRAGPRCVAPEGSGWLQNERVSLLSSPTKGKAAK</sequence>
<feature type="region of interest" description="Disordered" evidence="1">
    <location>
        <begin position="1"/>
        <end position="156"/>
    </location>
</feature>
<feature type="region of interest" description="Disordered" evidence="1">
    <location>
        <begin position="226"/>
        <end position="282"/>
    </location>
</feature>
<feature type="compositionally biased region" description="Basic and acidic residues" evidence="1">
    <location>
        <begin position="48"/>
        <end position="61"/>
    </location>
</feature>
<feature type="compositionally biased region" description="Low complexity" evidence="1">
    <location>
        <begin position="238"/>
        <end position="247"/>
    </location>
</feature>
<feature type="compositionally biased region" description="Polar residues" evidence="1">
    <location>
        <begin position="113"/>
        <end position="132"/>
    </location>
</feature>
<comment type="caution">
    <text evidence="2">The sequence shown here is derived from an EMBL/GenBank/DDBJ whole genome shotgun (WGS) entry which is preliminary data.</text>
</comment>
<reference evidence="2 3" key="1">
    <citation type="submission" date="2024-02" db="EMBL/GenBank/DDBJ databases">
        <authorList>
            <person name="Chen Y."/>
            <person name="Shah S."/>
            <person name="Dougan E. K."/>
            <person name="Thang M."/>
            <person name="Chan C."/>
        </authorList>
    </citation>
    <scope>NUCLEOTIDE SEQUENCE [LARGE SCALE GENOMIC DNA]</scope>
</reference>
<dbReference type="Proteomes" id="UP001642484">
    <property type="component" value="Unassembled WGS sequence"/>
</dbReference>
<protein>
    <submittedName>
        <fullName evidence="2">Uncharacterized protein</fullName>
    </submittedName>
</protein>
<gene>
    <name evidence="2" type="ORF">CCMP2556_LOCUS42449</name>
</gene>
<organism evidence="2 3">
    <name type="scientific">Durusdinium trenchii</name>
    <dbReference type="NCBI Taxonomy" id="1381693"/>
    <lineage>
        <taxon>Eukaryota</taxon>
        <taxon>Sar</taxon>
        <taxon>Alveolata</taxon>
        <taxon>Dinophyceae</taxon>
        <taxon>Suessiales</taxon>
        <taxon>Symbiodiniaceae</taxon>
        <taxon>Durusdinium</taxon>
    </lineage>
</organism>
<proteinExistence type="predicted"/>
<evidence type="ECO:0000256" key="1">
    <source>
        <dbReference type="SAM" id="MobiDB-lite"/>
    </source>
</evidence>
<feature type="compositionally biased region" description="Polar residues" evidence="1">
    <location>
        <begin position="263"/>
        <end position="276"/>
    </location>
</feature>
<evidence type="ECO:0000313" key="3">
    <source>
        <dbReference type="Proteomes" id="UP001642484"/>
    </source>
</evidence>
<evidence type="ECO:0000313" key="2">
    <source>
        <dbReference type="EMBL" id="CAK9087904.1"/>
    </source>
</evidence>
<accession>A0ABP0QIY6</accession>
<feature type="compositionally biased region" description="Low complexity" evidence="1">
    <location>
        <begin position="88"/>
        <end position="101"/>
    </location>
</feature>
<keyword evidence="3" id="KW-1185">Reference proteome</keyword>
<feature type="compositionally biased region" description="Basic and acidic residues" evidence="1">
    <location>
        <begin position="1"/>
        <end position="11"/>
    </location>
</feature>
<dbReference type="EMBL" id="CAXAMN010024583">
    <property type="protein sequence ID" value="CAK9087904.1"/>
    <property type="molecule type" value="Genomic_DNA"/>
</dbReference>
<name>A0ABP0QIY6_9DINO</name>